<dbReference type="EMBL" id="CAEZSU010000066">
    <property type="protein sequence ID" value="CAB4549461.1"/>
    <property type="molecule type" value="Genomic_DNA"/>
</dbReference>
<dbReference type="Gene3D" id="3.40.309.10">
    <property type="entry name" value="Aldehyde Dehydrogenase, Chain A, domain 2"/>
    <property type="match status" value="1"/>
</dbReference>
<dbReference type="Pfam" id="PF00171">
    <property type="entry name" value="Aldedh"/>
    <property type="match status" value="1"/>
</dbReference>
<feature type="domain" description="Aldehyde dehydrogenase" evidence="5">
    <location>
        <begin position="27"/>
        <end position="495"/>
    </location>
</feature>
<reference evidence="6" key="1">
    <citation type="submission" date="2020-05" db="EMBL/GenBank/DDBJ databases">
        <authorList>
            <person name="Chiriac C."/>
            <person name="Salcher M."/>
            <person name="Ghai R."/>
            <person name="Kavagutti S V."/>
        </authorList>
    </citation>
    <scope>NUCLEOTIDE SEQUENCE</scope>
</reference>
<sequence>MTEGGRCPNVRPMATMNEYRQLIGGEWVPGGDGTYDIINPATEQVVTGAPEASAEDVARAAAAAKEALPAWSRTTPEERSALLAAAGKELAKRTPELIPLVISETGATSSVGSLMQIPVAISRFDRYARGALYDQNVALPPQPIGTTPLAAGALMAGYARKVPVGVVACIAPYNFPTTSMVGKIAPALATGNTVVMKPAPQDPLCVIELAKILEDVGFPKGVINIVTGSGPAAGVNLVSDPNVDMVSFTGSSAVGASIVAAGAPTMKRQLHELGGKGACIVLEDADMEKAVAGIASVWAFHSGQICTAPTRVIVHRSRYDELVTRLEGAARALKVGDPLDAATQVGPVISAVQLGRIQGMIEAGVSEGAEIVVDGRNAGPDKGYFIGPTLLAGCNNTMTPVREEIFGPVVVVVPFDTVDDAISIANDSDYGLFSYVFGADTPAAYEVAKEIRSGRVGINSVQTHHETPFGGFKMSGIGRDGGNWGLDAYTEWQSIIWGS</sequence>
<dbReference type="InterPro" id="IPR016162">
    <property type="entry name" value="Ald_DH_N"/>
</dbReference>
<keyword evidence="2" id="KW-0560">Oxidoreductase</keyword>
<gene>
    <name evidence="6" type="ORF">UFOPK1495_00748</name>
</gene>
<dbReference type="FunFam" id="3.40.605.10:FF:000007">
    <property type="entry name" value="NAD/NADP-dependent betaine aldehyde dehydrogenase"/>
    <property type="match status" value="1"/>
</dbReference>
<accession>A0A6J6CDP8</accession>
<organism evidence="6">
    <name type="scientific">freshwater metagenome</name>
    <dbReference type="NCBI Taxonomy" id="449393"/>
    <lineage>
        <taxon>unclassified sequences</taxon>
        <taxon>metagenomes</taxon>
        <taxon>ecological metagenomes</taxon>
    </lineage>
</organism>
<dbReference type="PANTHER" id="PTHR42804">
    <property type="entry name" value="ALDEHYDE DEHYDROGENASE"/>
    <property type="match status" value="1"/>
</dbReference>
<dbReference type="AlphaFoldDB" id="A0A6J6CDP8"/>
<dbReference type="EC" id="1.2.1.3" evidence="3"/>
<name>A0A6J6CDP8_9ZZZZ</name>
<comment type="similarity">
    <text evidence="1">Belongs to the aldehyde dehydrogenase family.</text>
</comment>
<proteinExistence type="inferred from homology"/>
<evidence type="ECO:0000256" key="4">
    <source>
        <dbReference type="ARBA" id="ARBA00049194"/>
    </source>
</evidence>
<dbReference type="InterPro" id="IPR016161">
    <property type="entry name" value="Ald_DH/histidinol_DH"/>
</dbReference>
<dbReference type="SUPFAM" id="SSF53720">
    <property type="entry name" value="ALDH-like"/>
    <property type="match status" value="1"/>
</dbReference>
<dbReference type="InterPro" id="IPR016163">
    <property type="entry name" value="Ald_DH_C"/>
</dbReference>
<evidence type="ECO:0000256" key="1">
    <source>
        <dbReference type="ARBA" id="ARBA00009986"/>
    </source>
</evidence>
<dbReference type="FunFam" id="3.40.605.10:FF:000026">
    <property type="entry name" value="Aldehyde dehydrogenase, putative"/>
    <property type="match status" value="1"/>
</dbReference>
<protein>
    <recommendedName>
        <fullName evidence="3">aldehyde dehydrogenase (NAD(+))</fullName>
        <ecNumber evidence="3">1.2.1.3</ecNumber>
    </recommendedName>
</protein>
<dbReference type="InterPro" id="IPR015590">
    <property type="entry name" value="Aldehyde_DH_dom"/>
</dbReference>
<dbReference type="InterPro" id="IPR016160">
    <property type="entry name" value="Ald_DH_CS_CYS"/>
</dbReference>
<evidence type="ECO:0000259" key="5">
    <source>
        <dbReference type="Pfam" id="PF00171"/>
    </source>
</evidence>
<evidence type="ECO:0000313" key="6">
    <source>
        <dbReference type="EMBL" id="CAB4549461.1"/>
    </source>
</evidence>
<dbReference type="GO" id="GO:0004029">
    <property type="term" value="F:aldehyde dehydrogenase (NAD+) activity"/>
    <property type="evidence" value="ECO:0007669"/>
    <property type="project" value="UniProtKB-EC"/>
</dbReference>
<dbReference type="FunFam" id="3.40.309.10:FF:000009">
    <property type="entry name" value="Aldehyde dehydrogenase A"/>
    <property type="match status" value="1"/>
</dbReference>
<dbReference type="Gene3D" id="3.40.605.10">
    <property type="entry name" value="Aldehyde Dehydrogenase, Chain A, domain 1"/>
    <property type="match status" value="1"/>
</dbReference>
<evidence type="ECO:0000256" key="3">
    <source>
        <dbReference type="ARBA" id="ARBA00024226"/>
    </source>
</evidence>
<comment type="catalytic activity">
    <reaction evidence="4">
        <text>an aldehyde + NAD(+) + H2O = a carboxylate + NADH + 2 H(+)</text>
        <dbReference type="Rhea" id="RHEA:16185"/>
        <dbReference type="ChEBI" id="CHEBI:15377"/>
        <dbReference type="ChEBI" id="CHEBI:15378"/>
        <dbReference type="ChEBI" id="CHEBI:17478"/>
        <dbReference type="ChEBI" id="CHEBI:29067"/>
        <dbReference type="ChEBI" id="CHEBI:57540"/>
        <dbReference type="ChEBI" id="CHEBI:57945"/>
        <dbReference type="EC" id="1.2.1.3"/>
    </reaction>
</comment>
<evidence type="ECO:0000256" key="2">
    <source>
        <dbReference type="ARBA" id="ARBA00023002"/>
    </source>
</evidence>
<dbReference type="PROSITE" id="PS00070">
    <property type="entry name" value="ALDEHYDE_DEHYDR_CYS"/>
    <property type="match status" value="1"/>
</dbReference>
<dbReference type="PANTHER" id="PTHR42804:SF1">
    <property type="entry name" value="ALDEHYDE DEHYDROGENASE-RELATED"/>
    <property type="match status" value="1"/>
</dbReference>